<organism evidence="2 3">
    <name type="scientific">Conoideocrella luteorostrata</name>
    <dbReference type="NCBI Taxonomy" id="1105319"/>
    <lineage>
        <taxon>Eukaryota</taxon>
        <taxon>Fungi</taxon>
        <taxon>Dikarya</taxon>
        <taxon>Ascomycota</taxon>
        <taxon>Pezizomycotina</taxon>
        <taxon>Sordariomycetes</taxon>
        <taxon>Hypocreomycetidae</taxon>
        <taxon>Hypocreales</taxon>
        <taxon>Clavicipitaceae</taxon>
        <taxon>Conoideocrella</taxon>
    </lineage>
</organism>
<accession>A0AAJ0G0C3</accession>
<gene>
    <name evidence="2" type="ORF">QQS21_006216</name>
</gene>
<evidence type="ECO:0000313" key="3">
    <source>
        <dbReference type="Proteomes" id="UP001251528"/>
    </source>
</evidence>
<proteinExistence type="predicted"/>
<dbReference type="EMBL" id="JASWJB010000112">
    <property type="protein sequence ID" value="KAK2596701.1"/>
    <property type="molecule type" value="Genomic_DNA"/>
</dbReference>
<dbReference type="PANTHER" id="PTHR33606">
    <property type="entry name" value="PROTEIN YCII"/>
    <property type="match status" value="1"/>
</dbReference>
<dbReference type="Proteomes" id="UP001251528">
    <property type="component" value="Unassembled WGS sequence"/>
</dbReference>
<dbReference type="Gene3D" id="3.30.70.1060">
    <property type="entry name" value="Dimeric alpha+beta barrel"/>
    <property type="match status" value="1"/>
</dbReference>
<dbReference type="InterPro" id="IPR005545">
    <property type="entry name" value="YCII"/>
</dbReference>
<dbReference type="InterPro" id="IPR051807">
    <property type="entry name" value="Sec-metab_biosynth-assoc"/>
</dbReference>
<dbReference type="Pfam" id="PF03795">
    <property type="entry name" value="YCII"/>
    <property type="match status" value="1"/>
</dbReference>
<keyword evidence="3" id="KW-1185">Reference proteome</keyword>
<comment type="caution">
    <text evidence="2">The sequence shown here is derived from an EMBL/GenBank/DDBJ whole genome shotgun (WGS) entry which is preliminary data.</text>
</comment>
<name>A0AAJ0G0C3_9HYPO</name>
<protein>
    <recommendedName>
        <fullName evidence="1">YCII-related domain-containing protein</fullName>
    </recommendedName>
</protein>
<dbReference type="InterPro" id="IPR011008">
    <property type="entry name" value="Dimeric_a/b-barrel"/>
</dbReference>
<dbReference type="AlphaFoldDB" id="A0AAJ0G0C3"/>
<reference evidence="2" key="1">
    <citation type="submission" date="2023-06" db="EMBL/GenBank/DDBJ databases">
        <title>Conoideocrella luteorostrata (Hypocreales: Clavicipitaceae), a potential biocontrol fungus for elongate hemlock scale in United States Christmas tree production areas.</title>
        <authorList>
            <person name="Barrett H."/>
            <person name="Lovett B."/>
            <person name="Macias A.M."/>
            <person name="Stajich J.E."/>
            <person name="Kasson M.T."/>
        </authorList>
    </citation>
    <scope>NUCLEOTIDE SEQUENCE</scope>
    <source>
        <strain evidence="2">ARSEF 14590</strain>
    </source>
</reference>
<evidence type="ECO:0000259" key="1">
    <source>
        <dbReference type="Pfam" id="PF03795"/>
    </source>
</evidence>
<feature type="domain" description="YCII-related" evidence="1">
    <location>
        <begin position="10"/>
        <end position="100"/>
    </location>
</feature>
<evidence type="ECO:0000313" key="2">
    <source>
        <dbReference type="EMBL" id="KAK2596701.1"/>
    </source>
</evidence>
<dbReference type="SUPFAM" id="SSF54909">
    <property type="entry name" value="Dimeric alpha+beta barrel"/>
    <property type="match status" value="1"/>
</dbReference>
<sequence>MASAPKTREFLVIVPDKPGVKDKRLEVRPTHFKNMTPHVDSGDWKMGGALLNTVPADDNPANFDFMGSTLVCRGESKEQILEQLKKDVYVTSGVWDIEKVRGQTRCIECIAN</sequence>
<dbReference type="PANTHER" id="PTHR33606:SF3">
    <property type="entry name" value="PROTEIN YCII"/>
    <property type="match status" value="1"/>
</dbReference>